<comment type="caution">
    <text evidence="4">The sequence shown here is derived from an EMBL/GenBank/DDBJ whole genome shotgun (WGS) entry which is preliminary data.</text>
</comment>
<dbReference type="OMA" id="QHHANGP"/>
<keyword evidence="4" id="KW-0067">ATP-binding</keyword>
<keyword evidence="1" id="KW-0863">Zinc-finger</keyword>
<dbReference type="Gramene" id="PSR94763">
    <property type="protein sequence ID" value="PSR94763"/>
    <property type="gene ID" value="CEY00_Acc25517"/>
</dbReference>
<dbReference type="PANTHER" id="PTHR46798">
    <property type="entry name" value="OS09G0511500 PROTEIN"/>
    <property type="match status" value="1"/>
</dbReference>
<dbReference type="PANTHER" id="PTHR46798:SF5">
    <property type="entry name" value="E3 UBIQUITIN-PROTEIN LIGASE RFI2"/>
    <property type="match status" value="1"/>
</dbReference>
<organism evidence="4 5">
    <name type="scientific">Actinidia chinensis var. chinensis</name>
    <name type="common">Chinese soft-hair kiwi</name>
    <dbReference type="NCBI Taxonomy" id="1590841"/>
    <lineage>
        <taxon>Eukaryota</taxon>
        <taxon>Viridiplantae</taxon>
        <taxon>Streptophyta</taxon>
        <taxon>Embryophyta</taxon>
        <taxon>Tracheophyta</taxon>
        <taxon>Spermatophyta</taxon>
        <taxon>Magnoliopsida</taxon>
        <taxon>eudicotyledons</taxon>
        <taxon>Gunneridae</taxon>
        <taxon>Pentapetalae</taxon>
        <taxon>asterids</taxon>
        <taxon>Ericales</taxon>
        <taxon>Actinidiaceae</taxon>
        <taxon>Actinidia</taxon>
    </lineage>
</organism>
<protein>
    <submittedName>
        <fullName evidence="4">ATP-binding cassette sub-family G member like</fullName>
    </submittedName>
</protein>
<keyword evidence="1" id="KW-0479">Metal-binding</keyword>
<keyword evidence="1" id="KW-0862">Zinc</keyword>
<dbReference type="InParanoid" id="A0A2R6PP60"/>
<dbReference type="Proteomes" id="UP000241394">
    <property type="component" value="Chromosome LG23"/>
</dbReference>
<keyword evidence="4" id="KW-0547">Nucleotide-binding</keyword>
<feature type="region of interest" description="Disordered" evidence="2">
    <location>
        <begin position="310"/>
        <end position="333"/>
    </location>
</feature>
<dbReference type="InterPro" id="IPR013083">
    <property type="entry name" value="Znf_RING/FYVE/PHD"/>
</dbReference>
<dbReference type="Gene3D" id="3.30.40.10">
    <property type="entry name" value="Zinc/RING finger domain, C3HC4 (zinc finger)"/>
    <property type="match status" value="1"/>
</dbReference>
<feature type="domain" description="RING-type" evidence="3">
    <location>
        <begin position="19"/>
        <end position="64"/>
    </location>
</feature>
<evidence type="ECO:0000313" key="5">
    <source>
        <dbReference type="Proteomes" id="UP000241394"/>
    </source>
</evidence>
<dbReference type="GO" id="GO:0005524">
    <property type="term" value="F:ATP binding"/>
    <property type="evidence" value="ECO:0007669"/>
    <property type="project" value="UniProtKB-KW"/>
</dbReference>
<gene>
    <name evidence="4" type="ORF">CEY00_Acc25517</name>
</gene>
<dbReference type="InterPro" id="IPR044274">
    <property type="entry name" value="RFI2"/>
</dbReference>
<proteinExistence type="predicted"/>
<dbReference type="SMART" id="SM00184">
    <property type="entry name" value="RING"/>
    <property type="match status" value="1"/>
</dbReference>
<reference evidence="5" key="2">
    <citation type="journal article" date="2018" name="BMC Genomics">
        <title>A manually annotated Actinidia chinensis var. chinensis (kiwifruit) genome highlights the challenges associated with draft genomes and gene prediction in plants.</title>
        <authorList>
            <person name="Pilkington S.M."/>
            <person name="Crowhurst R."/>
            <person name="Hilario E."/>
            <person name="Nardozza S."/>
            <person name="Fraser L."/>
            <person name="Peng Y."/>
            <person name="Gunaseelan K."/>
            <person name="Simpson R."/>
            <person name="Tahir J."/>
            <person name="Deroles S.C."/>
            <person name="Templeton K."/>
            <person name="Luo Z."/>
            <person name="Davy M."/>
            <person name="Cheng C."/>
            <person name="McNeilage M."/>
            <person name="Scaglione D."/>
            <person name="Liu Y."/>
            <person name="Zhang Q."/>
            <person name="Datson P."/>
            <person name="De Silva N."/>
            <person name="Gardiner S.E."/>
            <person name="Bassett H."/>
            <person name="Chagne D."/>
            <person name="McCallum J."/>
            <person name="Dzierzon H."/>
            <person name="Deng C."/>
            <person name="Wang Y.Y."/>
            <person name="Barron L."/>
            <person name="Manako K."/>
            <person name="Bowen J."/>
            <person name="Foster T.M."/>
            <person name="Erridge Z.A."/>
            <person name="Tiffin H."/>
            <person name="Waite C.N."/>
            <person name="Davies K.M."/>
            <person name="Grierson E.P."/>
            <person name="Laing W.A."/>
            <person name="Kirk R."/>
            <person name="Chen X."/>
            <person name="Wood M."/>
            <person name="Montefiori M."/>
            <person name="Brummell D.A."/>
            <person name="Schwinn K.E."/>
            <person name="Catanach A."/>
            <person name="Fullerton C."/>
            <person name="Li D."/>
            <person name="Meiyalaghan S."/>
            <person name="Nieuwenhuizen N."/>
            <person name="Read N."/>
            <person name="Prakash R."/>
            <person name="Hunter D."/>
            <person name="Zhang H."/>
            <person name="McKenzie M."/>
            <person name="Knabel M."/>
            <person name="Harris A."/>
            <person name="Allan A.C."/>
            <person name="Gleave A."/>
            <person name="Chen A."/>
            <person name="Janssen B.J."/>
            <person name="Plunkett B."/>
            <person name="Ampomah-Dwamena C."/>
            <person name="Voogd C."/>
            <person name="Leif D."/>
            <person name="Lafferty D."/>
            <person name="Souleyre E.J.F."/>
            <person name="Varkonyi-Gasic E."/>
            <person name="Gambi F."/>
            <person name="Hanley J."/>
            <person name="Yao J.L."/>
            <person name="Cheung J."/>
            <person name="David K.M."/>
            <person name="Warren B."/>
            <person name="Marsh K."/>
            <person name="Snowden K.C."/>
            <person name="Lin-Wang K."/>
            <person name="Brian L."/>
            <person name="Martinez-Sanchez M."/>
            <person name="Wang M."/>
            <person name="Ileperuma N."/>
            <person name="Macnee N."/>
            <person name="Campin R."/>
            <person name="McAtee P."/>
            <person name="Drummond R.S.M."/>
            <person name="Espley R.V."/>
            <person name="Ireland H.S."/>
            <person name="Wu R."/>
            <person name="Atkinson R.G."/>
            <person name="Karunairetnam S."/>
            <person name="Bulley S."/>
            <person name="Chunkath S."/>
            <person name="Hanley Z."/>
            <person name="Storey R."/>
            <person name="Thrimawithana A.H."/>
            <person name="Thomson S."/>
            <person name="David C."/>
            <person name="Testolin R."/>
            <person name="Huang H."/>
            <person name="Hellens R.P."/>
            <person name="Schaffer R.J."/>
        </authorList>
    </citation>
    <scope>NUCLEOTIDE SEQUENCE [LARGE SCALE GENOMIC DNA]</scope>
    <source>
        <strain evidence="5">cv. Red5</strain>
    </source>
</reference>
<dbReference type="SUPFAM" id="SSF57850">
    <property type="entry name" value="RING/U-box"/>
    <property type="match status" value="1"/>
</dbReference>
<evidence type="ECO:0000256" key="2">
    <source>
        <dbReference type="SAM" id="MobiDB-lite"/>
    </source>
</evidence>
<sequence length="375" mass="41342">MDDPSGDTTSPFDVSSVSCSVCLDSVIENGNRSRAKLQCGHEFHLDCIGSAFNMKGAMQCPNCRKVEKGRWLYASGSTFSFPEFSTDENSNEFSYSEMPFRVHWCPFGGLARVHSSFEEAESPSTYHNIQMHDATFADQQTAASSVAHSYVAYFGPIPPMSSNTNESVEDPNSNHHWNGLSGHNQFITAHTFPVIDIHYQSRGYHSHPFPAIGGHVNSADQASVPPATSRSTRGEYDAMTRSGSFMHPFIYGHGGSNPPHQRIPTSHAIHHQQRMPLPVIPAFRRFHGPIRLPVAVAAASQPDQSGGFFLSPSGSSARNQNETENSNRVPTWERDHMSHLPILSFEQDHPNWGSFHHAAGGSGSGNRSGSFWHRH</sequence>
<accession>A0A2R6PP60</accession>
<evidence type="ECO:0000259" key="3">
    <source>
        <dbReference type="PROSITE" id="PS50089"/>
    </source>
</evidence>
<dbReference type="EMBL" id="NKQK01000023">
    <property type="protein sequence ID" value="PSR94763.1"/>
    <property type="molecule type" value="Genomic_DNA"/>
</dbReference>
<dbReference type="GO" id="GO:0004842">
    <property type="term" value="F:ubiquitin-protein transferase activity"/>
    <property type="evidence" value="ECO:0007669"/>
    <property type="project" value="InterPro"/>
</dbReference>
<dbReference type="InterPro" id="IPR001841">
    <property type="entry name" value="Znf_RING"/>
</dbReference>
<feature type="region of interest" description="Disordered" evidence="2">
    <location>
        <begin position="354"/>
        <end position="375"/>
    </location>
</feature>
<dbReference type="STRING" id="1590841.A0A2R6PP60"/>
<evidence type="ECO:0000313" key="4">
    <source>
        <dbReference type="EMBL" id="PSR94763.1"/>
    </source>
</evidence>
<dbReference type="PROSITE" id="PS50089">
    <property type="entry name" value="ZF_RING_2"/>
    <property type="match status" value="1"/>
</dbReference>
<name>A0A2R6PP60_ACTCC</name>
<keyword evidence="5" id="KW-1185">Reference proteome</keyword>
<dbReference type="GO" id="GO:0008270">
    <property type="term" value="F:zinc ion binding"/>
    <property type="evidence" value="ECO:0007669"/>
    <property type="project" value="UniProtKB-KW"/>
</dbReference>
<reference evidence="4 5" key="1">
    <citation type="submission" date="2017-07" db="EMBL/GenBank/DDBJ databases">
        <title>An improved, manually edited Actinidia chinensis var. chinensis (kiwifruit) genome highlights the challenges associated with draft genomes and gene prediction in plants.</title>
        <authorList>
            <person name="Pilkington S."/>
            <person name="Crowhurst R."/>
            <person name="Hilario E."/>
            <person name="Nardozza S."/>
            <person name="Fraser L."/>
            <person name="Peng Y."/>
            <person name="Gunaseelan K."/>
            <person name="Simpson R."/>
            <person name="Tahir J."/>
            <person name="Deroles S."/>
            <person name="Templeton K."/>
            <person name="Luo Z."/>
            <person name="Davy M."/>
            <person name="Cheng C."/>
            <person name="Mcneilage M."/>
            <person name="Scaglione D."/>
            <person name="Liu Y."/>
            <person name="Zhang Q."/>
            <person name="Datson P."/>
            <person name="De Silva N."/>
            <person name="Gardiner S."/>
            <person name="Bassett H."/>
            <person name="Chagne D."/>
            <person name="Mccallum J."/>
            <person name="Dzierzon H."/>
            <person name="Deng C."/>
            <person name="Wang Y.-Y."/>
            <person name="Barron N."/>
            <person name="Manako K."/>
            <person name="Bowen J."/>
            <person name="Foster T."/>
            <person name="Erridge Z."/>
            <person name="Tiffin H."/>
            <person name="Waite C."/>
            <person name="Davies K."/>
            <person name="Grierson E."/>
            <person name="Laing W."/>
            <person name="Kirk R."/>
            <person name="Chen X."/>
            <person name="Wood M."/>
            <person name="Montefiori M."/>
            <person name="Brummell D."/>
            <person name="Schwinn K."/>
            <person name="Catanach A."/>
            <person name="Fullerton C."/>
            <person name="Li D."/>
            <person name="Meiyalaghan S."/>
            <person name="Nieuwenhuizen N."/>
            <person name="Read N."/>
            <person name="Prakash R."/>
            <person name="Hunter D."/>
            <person name="Zhang H."/>
            <person name="Mckenzie M."/>
            <person name="Knabel M."/>
            <person name="Harris A."/>
            <person name="Allan A."/>
            <person name="Chen A."/>
            <person name="Janssen B."/>
            <person name="Plunkett B."/>
            <person name="Dwamena C."/>
            <person name="Voogd C."/>
            <person name="Leif D."/>
            <person name="Lafferty D."/>
            <person name="Souleyre E."/>
            <person name="Varkonyi-Gasic E."/>
            <person name="Gambi F."/>
            <person name="Hanley J."/>
            <person name="Yao J.-L."/>
            <person name="Cheung J."/>
            <person name="David K."/>
            <person name="Warren B."/>
            <person name="Marsh K."/>
            <person name="Snowden K."/>
            <person name="Lin-Wang K."/>
            <person name="Brian L."/>
            <person name="Martinez-Sanchez M."/>
            <person name="Wang M."/>
            <person name="Ileperuma N."/>
            <person name="Macnee N."/>
            <person name="Campin R."/>
            <person name="Mcatee P."/>
            <person name="Drummond R."/>
            <person name="Espley R."/>
            <person name="Ireland H."/>
            <person name="Wu R."/>
            <person name="Atkinson R."/>
            <person name="Karunairetnam S."/>
            <person name="Bulley S."/>
            <person name="Chunkath S."/>
            <person name="Hanley Z."/>
            <person name="Storey R."/>
            <person name="Thrimawithana A."/>
            <person name="Thomson S."/>
            <person name="David C."/>
            <person name="Testolin R."/>
        </authorList>
    </citation>
    <scope>NUCLEOTIDE SEQUENCE [LARGE SCALE GENOMIC DNA]</scope>
    <source>
        <strain evidence="5">cv. Red5</strain>
        <tissue evidence="4">Young leaf</tissue>
    </source>
</reference>
<dbReference type="AlphaFoldDB" id="A0A2R6PP60"/>
<evidence type="ECO:0000256" key="1">
    <source>
        <dbReference type="PROSITE-ProRule" id="PRU00175"/>
    </source>
</evidence>
<dbReference type="OrthoDB" id="8062037at2759"/>
<dbReference type="Pfam" id="PF13639">
    <property type="entry name" value="zf-RING_2"/>
    <property type="match status" value="1"/>
</dbReference>
<feature type="compositionally biased region" description="Polar residues" evidence="2">
    <location>
        <begin position="317"/>
        <end position="329"/>
    </location>
</feature>